<dbReference type="InterPro" id="IPR051907">
    <property type="entry name" value="DoxX-like_oxidoreductase"/>
</dbReference>
<evidence type="ECO:0000256" key="4">
    <source>
        <dbReference type="ARBA" id="ARBA00022692"/>
    </source>
</evidence>
<dbReference type="PANTHER" id="PTHR33452:SF1">
    <property type="entry name" value="INNER MEMBRANE PROTEIN YPHA-RELATED"/>
    <property type="match status" value="1"/>
</dbReference>
<dbReference type="RefSeq" id="WP_344289490.1">
    <property type="nucleotide sequence ID" value="NZ_BAAAPF010000042.1"/>
</dbReference>
<accession>A0ABN2XXU5</accession>
<protein>
    <recommendedName>
        <fullName evidence="10">DoxX family protein</fullName>
    </recommendedName>
</protein>
<feature type="transmembrane region" description="Helical" evidence="7">
    <location>
        <begin position="82"/>
        <end position="110"/>
    </location>
</feature>
<dbReference type="Pfam" id="PF07681">
    <property type="entry name" value="DoxX"/>
    <property type="match status" value="1"/>
</dbReference>
<name>A0ABN2XXU5_9ACTN</name>
<evidence type="ECO:0000256" key="3">
    <source>
        <dbReference type="ARBA" id="ARBA00022475"/>
    </source>
</evidence>
<keyword evidence="9" id="KW-1185">Reference proteome</keyword>
<evidence type="ECO:0000256" key="1">
    <source>
        <dbReference type="ARBA" id="ARBA00004651"/>
    </source>
</evidence>
<keyword evidence="4 7" id="KW-0812">Transmembrane</keyword>
<comment type="caution">
    <text evidence="8">The sequence shown here is derived from an EMBL/GenBank/DDBJ whole genome shotgun (WGS) entry which is preliminary data.</text>
</comment>
<evidence type="ECO:0000256" key="5">
    <source>
        <dbReference type="ARBA" id="ARBA00022989"/>
    </source>
</evidence>
<organism evidence="8 9">
    <name type="scientific">Streptomyces synnematoformans</name>
    <dbReference type="NCBI Taxonomy" id="415721"/>
    <lineage>
        <taxon>Bacteria</taxon>
        <taxon>Bacillati</taxon>
        <taxon>Actinomycetota</taxon>
        <taxon>Actinomycetes</taxon>
        <taxon>Kitasatosporales</taxon>
        <taxon>Streptomycetaceae</taxon>
        <taxon>Streptomyces</taxon>
    </lineage>
</organism>
<evidence type="ECO:0000313" key="9">
    <source>
        <dbReference type="Proteomes" id="UP001500443"/>
    </source>
</evidence>
<proteinExistence type="inferred from homology"/>
<dbReference type="PANTHER" id="PTHR33452">
    <property type="entry name" value="OXIDOREDUCTASE CATD-RELATED"/>
    <property type="match status" value="1"/>
</dbReference>
<dbReference type="InterPro" id="IPR032808">
    <property type="entry name" value="DoxX"/>
</dbReference>
<keyword evidence="5 7" id="KW-1133">Transmembrane helix</keyword>
<gene>
    <name evidence="8" type="ORF">GCM10009802_20470</name>
</gene>
<evidence type="ECO:0008006" key="10">
    <source>
        <dbReference type="Google" id="ProtNLM"/>
    </source>
</evidence>
<keyword evidence="6 7" id="KW-0472">Membrane</keyword>
<comment type="similarity">
    <text evidence="2">Belongs to the DoxX family.</text>
</comment>
<feature type="transmembrane region" description="Helical" evidence="7">
    <location>
        <begin position="131"/>
        <end position="152"/>
    </location>
</feature>
<evidence type="ECO:0000256" key="6">
    <source>
        <dbReference type="ARBA" id="ARBA00023136"/>
    </source>
</evidence>
<comment type="subcellular location">
    <subcellularLocation>
        <location evidence="1">Cell membrane</location>
        <topology evidence="1">Multi-pass membrane protein</topology>
    </subcellularLocation>
</comment>
<evidence type="ECO:0000256" key="7">
    <source>
        <dbReference type="SAM" id="Phobius"/>
    </source>
</evidence>
<keyword evidence="3" id="KW-1003">Cell membrane</keyword>
<reference evidence="8 9" key="1">
    <citation type="journal article" date="2019" name="Int. J. Syst. Evol. Microbiol.">
        <title>The Global Catalogue of Microorganisms (GCM) 10K type strain sequencing project: providing services to taxonomists for standard genome sequencing and annotation.</title>
        <authorList>
            <consortium name="The Broad Institute Genomics Platform"/>
            <consortium name="The Broad Institute Genome Sequencing Center for Infectious Disease"/>
            <person name="Wu L."/>
            <person name="Ma J."/>
        </authorList>
    </citation>
    <scope>NUCLEOTIDE SEQUENCE [LARGE SCALE GENOMIC DNA]</scope>
    <source>
        <strain evidence="8 9">JCM 15481</strain>
    </source>
</reference>
<dbReference type="EMBL" id="BAAAPF010000042">
    <property type="protein sequence ID" value="GAA2118681.1"/>
    <property type="molecule type" value="Genomic_DNA"/>
</dbReference>
<sequence length="187" mass="18405">MAQPRTIPVISYAEDVAEGVTGVDAGLLALRAAVGAVMAGHGAQKLFGWFGGAGFDPTAAMLSAAGYPAGQELTWVLGLSEIVGGVALAVGFLTPLAAASVIGVMINAVAVKWGFDWRGPIAAADPRGVEYEVMLGAAGVGLALTGAGRVSVDGALGALRGGRVLSGVAAVVLGTAAAAAVLLLRRL</sequence>
<evidence type="ECO:0000256" key="2">
    <source>
        <dbReference type="ARBA" id="ARBA00006679"/>
    </source>
</evidence>
<dbReference type="Proteomes" id="UP001500443">
    <property type="component" value="Unassembled WGS sequence"/>
</dbReference>
<feature type="transmembrane region" description="Helical" evidence="7">
    <location>
        <begin position="164"/>
        <end position="184"/>
    </location>
</feature>
<evidence type="ECO:0000313" key="8">
    <source>
        <dbReference type="EMBL" id="GAA2118681.1"/>
    </source>
</evidence>